<evidence type="ECO:0000256" key="5">
    <source>
        <dbReference type="ARBA" id="ARBA00022691"/>
    </source>
</evidence>
<evidence type="ECO:0000256" key="2">
    <source>
        <dbReference type="ARBA" id="ARBA00022573"/>
    </source>
</evidence>
<keyword evidence="3" id="KW-0489">Methyltransferase</keyword>
<dbReference type="InterPro" id="IPR014776">
    <property type="entry name" value="4pyrrole_Mease_sub2"/>
</dbReference>
<dbReference type="PANTHER" id="PTHR43182">
    <property type="entry name" value="COBALT-PRECORRIN-6B C(15)-METHYLTRANSFERASE (DECARBOXYLATING)"/>
    <property type="match status" value="1"/>
</dbReference>
<evidence type="ECO:0000256" key="4">
    <source>
        <dbReference type="ARBA" id="ARBA00022679"/>
    </source>
</evidence>
<proteinExistence type="predicted"/>
<name>A0ABT4CSZ8_9CLOT</name>
<dbReference type="InterPro" id="IPR014777">
    <property type="entry name" value="4pyrrole_Mease_sub1"/>
</dbReference>
<dbReference type="Pfam" id="PF00590">
    <property type="entry name" value="TP_methylase"/>
    <property type="match status" value="1"/>
</dbReference>
<protein>
    <submittedName>
        <fullName evidence="7">Precorrin-6y C5,15-methyltransferase (Decarboxylating) subunit CbiE</fullName>
    </submittedName>
</protein>
<organism evidence="7 8">
    <name type="scientific">Clostridium ganghwense</name>
    <dbReference type="NCBI Taxonomy" id="312089"/>
    <lineage>
        <taxon>Bacteria</taxon>
        <taxon>Bacillati</taxon>
        <taxon>Bacillota</taxon>
        <taxon>Clostridia</taxon>
        <taxon>Eubacteriales</taxon>
        <taxon>Clostridiaceae</taxon>
        <taxon>Clostridium</taxon>
    </lineage>
</organism>
<sequence length="202" mass="22850">MVNIVGLGPGSREYILPKALETLKKSDVVLGFKRALQSIEFLNVDKKVVTSLKEILEFINTEDNKEISIIASGDPCFYGIAEYVGKNYRGKVQVIPGISSFQYMTARLNKAWQGCFLGSLHGREEDFLNKVKEHKLSIWLTDKNNSPDMLCKKLFNEKINAKVYVGENLSYSDEKITIGYPEELKDMDFSNLTVVIIEKLGE</sequence>
<evidence type="ECO:0000313" key="7">
    <source>
        <dbReference type="EMBL" id="MCY6372172.1"/>
    </source>
</evidence>
<dbReference type="EMBL" id="JAPQES010000006">
    <property type="protein sequence ID" value="MCY6372172.1"/>
    <property type="molecule type" value="Genomic_DNA"/>
</dbReference>
<dbReference type="RefSeq" id="WP_268051107.1">
    <property type="nucleotide sequence ID" value="NZ_JAPQES010000006.1"/>
</dbReference>
<comment type="caution">
    <text evidence="7">The sequence shown here is derived from an EMBL/GenBank/DDBJ whole genome shotgun (WGS) entry which is preliminary data.</text>
</comment>
<dbReference type="PANTHER" id="PTHR43182:SF1">
    <property type="entry name" value="COBALT-PRECORRIN-7 C(5)-METHYLTRANSFERASE"/>
    <property type="match status" value="1"/>
</dbReference>
<keyword evidence="8" id="KW-1185">Reference proteome</keyword>
<accession>A0ABT4CSZ8</accession>
<dbReference type="SUPFAM" id="SSF53790">
    <property type="entry name" value="Tetrapyrrole methylase"/>
    <property type="match status" value="1"/>
</dbReference>
<dbReference type="InterPro" id="IPR012818">
    <property type="entry name" value="CbiE"/>
</dbReference>
<evidence type="ECO:0000313" key="8">
    <source>
        <dbReference type="Proteomes" id="UP001079657"/>
    </source>
</evidence>
<feature type="domain" description="Tetrapyrrole methylase" evidence="6">
    <location>
        <begin position="1"/>
        <end position="180"/>
    </location>
</feature>
<reference evidence="7" key="1">
    <citation type="submission" date="2022-12" db="EMBL/GenBank/DDBJ databases">
        <authorList>
            <person name="Wang J."/>
        </authorList>
    </citation>
    <scope>NUCLEOTIDE SEQUENCE</scope>
    <source>
        <strain evidence="7">HY-42-06</strain>
    </source>
</reference>
<dbReference type="InterPro" id="IPR000878">
    <property type="entry name" value="4pyrrol_Mease"/>
</dbReference>
<comment type="pathway">
    <text evidence="1">Cofactor biosynthesis; adenosylcobalamin biosynthesis.</text>
</comment>
<keyword evidence="2" id="KW-0169">Cobalamin biosynthesis</keyword>
<dbReference type="Proteomes" id="UP001079657">
    <property type="component" value="Unassembled WGS sequence"/>
</dbReference>
<dbReference type="Gene3D" id="3.40.1010.10">
    <property type="entry name" value="Cobalt-precorrin-4 Transmethylase, Domain 1"/>
    <property type="match status" value="1"/>
</dbReference>
<keyword evidence="4" id="KW-0808">Transferase</keyword>
<evidence type="ECO:0000259" key="6">
    <source>
        <dbReference type="Pfam" id="PF00590"/>
    </source>
</evidence>
<dbReference type="CDD" id="cd11644">
    <property type="entry name" value="Precorrin-6Y-MT"/>
    <property type="match status" value="1"/>
</dbReference>
<dbReference type="NCBIfam" id="TIGR02467">
    <property type="entry name" value="CbiE"/>
    <property type="match status" value="1"/>
</dbReference>
<keyword evidence="5" id="KW-0949">S-adenosyl-L-methionine</keyword>
<dbReference type="InterPro" id="IPR050714">
    <property type="entry name" value="Cobalamin_biosynth_MTase"/>
</dbReference>
<evidence type="ECO:0000256" key="1">
    <source>
        <dbReference type="ARBA" id="ARBA00004953"/>
    </source>
</evidence>
<dbReference type="InterPro" id="IPR035996">
    <property type="entry name" value="4pyrrol_Methylase_sf"/>
</dbReference>
<gene>
    <name evidence="7" type="primary">cbiE</name>
    <name evidence="7" type="ORF">OXH55_16195</name>
</gene>
<dbReference type="Gene3D" id="3.30.950.10">
    <property type="entry name" value="Methyltransferase, Cobalt-precorrin-4 Transmethylase, Domain 2"/>
    <property type="match status" value="1"/>
</dbReference>
<evidence type="ECO:0000256" key="3">
    <source>
        <dbReference type="ARBA" id="ARBA00022603"/>
    </source>
</evidence>